<dbReference type="Gene3D" id="1.20.120.1910">
    <property type="entry name" value="Cysteine-tRNA ligase, C-terminal anti-codon recognition domain"/>
    <property type="match status" value="1"/>
</dbReference>
<dbReference type="InterPro" id="IPR009080">
    <property type="entry name" value="tRNAsynth_Ia_anticodon-bd"/>
</dbReference>
<accession>A0A1M4XUS3</accession>
<protein>
    <recommendedName>
        <fullName evidence="6">Cysteinyl-tRNA ligase anticodon binding domain-containing protein</fullName>
    </recommendedName>
</protein>
<evidence type="ECO:0000259" key="6">
    <source>
        <dbReference type="Pfam" id="PF23493"/>
    </source>
</evidence>
<dbReference type="GO" id="GO:0004812">
    <property type="term" value="F:aminoacyl-tRNA ligase activity"/>
    <property type="evidence" value="ECO:0007669"/>
    <property type="project" value="UniProtKB-KW"/>
</dbReference>
<evidence type="ECO:0000256" key="2">
    <source>
        <dbReference type="ARBA" id="ARBA00022741"/>
    </source>
</evidence>
<dbReference type="EMBL" id="FQVB01000009">
    <property type="protein sequence ID" value="SHE97259.1"/>
    <property type="molecule type" value="Genomic_DNA"/>
</dbReference>
<keyword evidence="3" id="KW-0067">ATP-binding</keyword>
<dbReference type="Gene3D" id="3.40.50.880">
    <property type="match status" value="1"/>
</dbReference>
<proteinExistence type="predicted"/>
<dbReference type="InterPro" id="IPR029062">
    <property type="entry name" value="Class_I_gatase-like"/>
</dbReference>
<reference evidence="8" key="1">
    <citation type="submission" date="2016-11" db="EMBL/GenBank/DDBJ databases">
        <authorList>
            <person name="Varghese N."/>
            <person name="Submissions S."/>
        </authorList>
    </citation>
    <scope>NUCLEOTIDE SEQUENCE [LARGE SCALE GENOMIC DNA]</scope>
    <source>
        <strain evidence="8">DSM 9756</strain>
    </source>
</reference>
<dbReference type="Pfam" id="PF23493">
    <property type="entry name" value="CysS_C"/>
    <property type="match status" value="1"/>
</dbReference>
<dbReference type="GO" id="GO:0006418">
    <property type="term" value="P:tRNA aminoacylation for protein translation"/>
    <property type="evidence" value="ECO:0007669"/>
    <property type="project" value="InterPro"/>
</dbReference>
<dbReference type="InterPro" id="IPR056411">
    <property type="entry name" value="CysS_C"/>
</dbReference>
<feature type="domain" description="Cysteinyl-tRNA ligase anticodon binding" evidence="6">
    <location>
        <begin position="372"/>
        <end position="419"/>
    </location>
</feature>
<evidence type="ECO:0000256" key="4">
    <source>
        <dbReference type="ARBA" id="ARBA00023146"/>
    </source>
</evidence>
<organism evidence="7 8">
    <name type="scientific">Desulfacinum infernum DSM 9756</name>
    <dbReference type="NCBI Taxonomy" id="1121391"/>
    <lineage>
        <taxon>Bacteria</taxon>
        <taxon>Pseudomonadati</taxon>
        <taxon>Thermodesulfobacteriota</taxon>
        <taxon>Syntrophobacteria</taxon>
        <taxon>Syntrophobacterales</taxon>
        <taxon>Syntrophobacteraceae</taxon>
        <taxon>Desulfacinum</taxon>
    </lineage>
</organism>
<evidence type="ECO:0000256" key="3">
    <source>
        <dbReference type="ARBA" id="ARBA00022840"/>
    </source>
</evidence>
<keyword evidence="4" id="KW-0030">Aminoacyl-tRNA synthetase</keyword>
<keyword evidence="2" id="KW-0547">Nucleotide-binding</keyword>
<keyword evidence="1" id="KW-0436">Ligase</keyword>
<sequence length="421" mass="46613">MGSGELTSSMVEVHKALLRRCGPRPLAVFLDTPAGFQLNADEISRRARDYFSRHVGYPLEVVSIKSRDALETPEGTQALQRLRAADYILVGPGSPTYAVRQWDGTPVPEIFRNCLLKGGVLTAASAAALTLGVHTLPVYEIYKVGEDLHWAPGLDILGTLGIRAVAVPHWNNAEGGTHDTRFCYMGRERFRALEAMLPDDVTVLGIDEHTAVLLDLEAGRGTVHGVGKFTLRRPPYGPSPQPTERIFSSGDTFRLEVLRQGPELDAEGTCAAPREGEFRGDDEKGRPPELREEAPFRDRLRRLESSFRESLDVRNPHGAAAALLTLDGLLWRAHERGLSPGDVSQAREIFREWVVALAQKLALLEEDKTAVLAPVMERLLELRQELRNRRDWKTADALRGALAAGGIVVEDTPHGPRWRLR</sequence>
<feature type="region of interest" description="Disordered" evidence="5">
    <location>
        <begin position="267"/>
        <end position="293"/>
    </location>
</feature>
<evidence type="ECO:0000256" key="5">
    <source>
        <dbReference type="SAM" id="MobiDB-lite"/>
    </source>
</evidence>
<dbReference type="AlphaFoldDB" id="A0A1M4XUS3"/>
<dbReference type="Proteomes" id="UP000184076">
    <property type="component" value="Unassembled WGS sequence"/>
</dbReference>
<feature type="compositionally biased region" description="Basic and acidic residues" evidence="5">
    <location>
        <begin position="274"/>
        <end position="293"/>
    </location>
</feature>
<name>A0A1M4XUS3_9BACT</name>
<evidence type="ECO:0000256" key="1">
    <source>
        <dbReference type="ARBA" id="ARBA00022598"/>
    </source>
</evidence>
<dbReference type="STRING" id="1121391.SAMN02745206_01122"/>
<evidence type="ECO:0000313" key="8">
    <source>
        <dbReference type="Proteomes" id="UP000184076"/>
    </source>
</evidence>
<gene>
    <name evidence="7" type="ORF">SAMN02745206_01122</name>
</gene>
<keyword evidence="8" id="KW-1185">Reference proteome</keyword>
<dbReference type="SUPFAM" id="SSF47323">
    <property type="entry name" value="Anticodon-binding domain of a subclass of class I aminoacyl-tRNA synthetases"/>
    <property type="match status" value="1"/>
</dbReference>
<dbReference type="SUPFAM" id="SSF52317">
    <property type="entry name" value="Class I glutamine amidotransferase-like"/>
    <property type="match status" value="1"/>
</dbReference>
<dbReference type="GO" id="GO:0005524">
    <property type="term" value="F:ATP binding"/>
    <property type="evidence" value="ECO:0007669"/>
    <property type="project" value="UniProtKB-KW"/>
</dbReference>
<evidence type="ECO:0000313" key="7">
    <source>
        <dbReference type="EMBL" id="SHE97259.1"/>
    </source>
</evidence>